<dbReference type="PANTHER" id="PTHR43156">
    <property type="entry name" value="STAGE II SPORULATION PROTEIN E-RELATED"/>
    <property type="match status" value="1"/>
</dbReference>
<evidence type="ECO:0000256" key="2">
    <source>
        <dbReference type="SAM" id="MobiDB-lite"/>
    </source>
</evidence>
<dbReference type="PROSITE" id="PS50112">
    <property type="entry name" value="PAS"/>
    <property type="match status" value="1"/>
</dbReference>
<dbReference type="Gene3D" id="3.60.40.10">
    <property type="entry name" value="PPM-type phosphatase domain"/>
    <property type="match status" value="1"/>
</dbReference>
<dbReference type="InterPro" id="IPR000014">
    <property type="entry name" value="PAS"/>
</dbReference>
<sequence>MPGADHAEQGPPQQQRTADGNGAQERAGYWGLPEDDPEDLYENAPCGYLSTRMDGRIVKANRTLLDWLGRSHDEVVGRMRFADLLTVGGKIYHETHFAPLVHLQHEVSGIALELRTADGTRLPVLVTSVVKTDSSGQPQLIRTTVNSARDRRAYEAELLRSREKAELEREHSQRLVSTLQQTLVPPALASPRGMEVTAHYHVASPDEVSGDFYDLFPLGKDAWGLFVGDVCGKGAPAAVLTSLARYTLRAAAVYNPDPVAVLTNLNTVLNTADHEHDPRFCTVLFGVLKPEDDGFAITLASGGHPDALLLRHSGSAEYIPTPGGQLIGVLAAPDVATTSVHLSPGDTLLLYTDGLTEAHTASDSGDRYGDEALLGYADVLAPCTASDVVSAITQLLDAFGEGLVDDTAVLALGVPARN</sequence>
<accession>A0A7T1WTM1</accession>
<keyword evidence="5" id="KW-1185">Reference proteome</keyword>
<feature type="region of interest" description="Disordered" evidence="2">
    <location>
        <begin position="1"/>
        <end position="38"/>
    </location>
</feature>
<dbReference type="EMBL" id="CP048882">
    <property type="protein sequence ID" value="QPP10388.1"/>
    <property type="molecule type" value="Genomic_DNA"/>
</dbReference>
<evidence type="ECO:0000256" key="1">
    <source>
        <dbReference type="ARBA" id="ARBA00022801"/>
    </source>
</evidence>
<dbReference type="GO" id="GO:0016791">
    <property type="term" value="F:phosphatase activity"/>
    <property type="evidence" value="ECO:0007669"/>
    <property type="project" value="TreeGrafter"/>
</dbReference>
<gene>
    <name evidence="4" type="ORF">G4Z16_03760</name>
</gene>
<evidence type="ECO:0000259" key="3">
    <source>
        <dbReference type="PROSITE" id="PS50112"/>
    </source>
</evidence>
<dbReference type="KEGG" id="sbat:G4Z16_03760"/>
<dbReference type="SMART" id="SM00331">
    <property type="entry name" value="PP2C_SIG"/>
    <property type="match status" value="1"/>
</dbReference>
<dbReference type="SUPFAM" id="SSF55785">
    <property type="entry name" value="PYP-like sensor domain (PAS domain)"/>
    <property type="match status" value="1"/>
</dbReference>
<dbReference type="AlphaFoldDB" id="A0A7T1WTM1"/>
<organism evidence="4 5">
    <name type="scientific">Streptomyces bathyalis</name>
    <dbReference type="NCBI Taxonomy" id="2710756"/>
    <lineage>
        <taxon>Bacteria</taxon>
        <taxon>Bacillati</taxon>
        <taxon>Actinomycetota</taxon>
        <taxon>Actinomycetes</taxon>
        <taxon>Kitasatosporales</taxon>
        <taxon>Streptomycetaceae</taxon>
        <taxon>Streptomyces</taxon>
    </lineage>
</organism>
<dbReference type="InterPro" id="IPR035965">
    <property type="entry name" value="PAS-like_dom_sf"/>
</dbReference>
<dbReference type="InterPro" id="IPR036457">
    <property type="entry name" value="PPM-type-like_dom_sf"/>
</dbReference>
<dbReference type="SUPFAM" id="SSF81606">
    <property type="entry name" value="PP2C-like"/>
    <property type="match status" value="1"/>
</dbReference>
<dbReference type="Pfam" id="PF13426">
    <property type="entry name" value="PAS_9"/>
    <property type="match status" value="1"/>
</dbReference>
<dbReference type="NCBIfam" id="TIGR00229">
    <property type="entry name" value="sensory_box"/>
    <property type="match status" value="1"/>
</dbReference>
<feature type="domain" description="PAS" evidence="3">
    <location>
        <begin position="33"/>
        <end position="85"/>
    </location>
</feature>
<reference evidence="5" key="1">
    <citation type="submission" date="2020-02" db="EMBL/GenBank/DDBJ databases">
        <title>Streptomyces sp. ASO4wet.</title>
        <authorList>
            <person name="Risdian C."/>
            <person name="Landwehr W."/>
            <person name="Schupp P."/>
            <person name="Wink J."/>
        </authorList>
    </citation>
    <scope>NUCLEOTIDE SEQUENCE [LARGE SCALE GENOMIC DNA]</scope>
    <source>
        <strain evidence="5">ASO4wet</strain>
    </source>
</reference>
<dbReference type="CDD" id="cd00130">
    <property type="entry name" value="PAS"/>
    <property type="match status" value="1"/>
</dbReference>
<dbReference type="InterPro" id="IPR001932">
    <property type="entry name" value="PPM-type_phosphatase-like_dom"/>
</dbReference>
<dbReference type="Gene3D" id="3.30.450.20">
    <property type="entry name" value="PAS domain"/>
    <property type="match status" value="1"/>
</dbReference>
<dbReference type="Proteomes" id="UP000595046">
    <property type="component" value="Chromosome"/>
</dbReference>
<evidence type="ECO:0000313" key="5">
    <source>
        <dbReference type="Proteomes" id="UP000595046"/>
    </source>
</evidence>
<name>A0A7T1WTM1_9ACTN</name>
<proteinExistence type="predicted"/>
<dbReference type="PANTHER" id="PTHR43156:SF2">
    <property type="entry name" value="STAGE II SPORULATION PROTEIN E"/>
    <property type="match status" value="1"/>
</dbReference>
<evidence type="ECO:0000313" key="4">
    <source>
        <dbReference type="EMBL" id="QPP10388.1"/>
    </source>
</evidence>
<dbReference type="SMART" id="SM00091">
    <property type="entry name" value="PAS"/>
    <property type="match status" value="1"/>
</dbReference>
<dbReference type="InterPro" id="IPR052016">
    <property type="entry name" value="Bact_Sigma-Reg"/>
</dbReference>
<dbReference type="Pfam" id="PF07228">
    <property type="entry name" value="SpoIIE"/>
    <property type="match status" value="1"/>
</dbReference>
<protein>
    <submittedName>
        <fullName evidence="4">SpoIIE family protein phosphatase</fullName>
    </submittedName>
</protein>
<keyword evidence="1" id="KW-0378">Hydrolase</keyword>